<feature type="active site" description="Proton acceptor" evidence="7">
    <location>
        <position position="195"/>
    </location>
</feature>
<dbReference type="RefSeq" id="WP_188406156.1">
    <property type="nucleotide sequence ID" value="NZ_BMGL01000007.1"/>
</dbReference>
<keyword evidence="5" id="KW-0594">Phospholipid biosynthesis</keyword>
<keyword evidence="15" id="KW-1185">Reference proteome</keyword>
<dbReference type="Pfam" id="PF07479">
    <property type="entry name" value="NAD_Gly3P_dh_C"/>
    <property type="match status" value="1"/>
</dbReference>
<feature type="binding site" evidence="9">
    <location>
        <position position="259"/>
    </location>
    <ligand>
        <name>NAD(+)</name>
        <dbReference type="ChEBI" id="CHEBI:57540"/>
    </ligand>
</feature>
<comment type="catalytic activity">
    <reaction evidence="11">
        <text>sn-glycerol 3-phosphate + NADP(+) = dihydroxyacetone phosphate + NADPH + H(+)</text>
        <dbReference type="Rhea" id="RHEA:11096"/>
        <dbReference type="ChEBI" id="CHEBI:15378"/>
        <dbReference type="ChEBI" id="CHEBI:57597"/>
        <dbReference type="ChEBI" id="CHEBI:57642"/>
        <dbReference type="ChEBI" id="CHEBI:57783"/>
        <dbReference type="ChEBI" id="CHEBI:58349"/>
        <dbReference type="EC" id="1.1.1.94"/>
    </reaction>
</comment>
<accession>A0A917E8D6</accession>
<evidence type="ECO:0000256" key="4">
    <source>
        <dbReference type="ARBA" id="ARBA00023098"/>
    </source>
</evidence>
<dbReference type="Pfam" id="PF01210">
    <property type="entry name" value="NAD_Gly3P_dh_N"/>
    <property type="match status" value="1"/>
</dbReference>
<dbReference type="Gene3D" id="1.10.1040.10">
    <property type="entry name" value="N-(1-d-carboxylethyl)-l-norvaline Dehydrogenase, domain 2"/>
    <property type="match status" value="1"/>
</dbReference>
<dbReference type="PRINTS" id="PR00077">
    <property type="entry name" value="GPDHDRGNASE"/>
</dbReference>
<evidence type="ECO:0000313" key="15">
    <source>
        <dbReference type="Proteomes" id="UP000599688"/>
    </source>
</evidence>
<dbReference type="Proteomes" id="UP000599688">
    <property type="component" value="Unassembled WGS sequence"/>
</dbReference>
<keyword evidence="4" id="KW-0443">Lipid metabolism</keyword>
<feature type="binding site" evidence="9">
    <location>
        <position position="144"/>
    </location>
    <ligand>
        <name>NAD(+)</name>
        <dbReference type="ChEBI" id="CHEBI:57540"/>
    </ligand>
</feature>
<evidence type="ECO:0000256" key="9">
    <source>
        <dbReference type="PIRSR" id="PIRSR000114-3"/>
    </source>
</evidence>
<dbReference type="InterPro" id="IPR008927">
    <property type="entry name" value="6-PGluconate_DH-like_C_sf"/>
</dbReference>
<evidence type="ECO:0000256" key="3">
    <source>
        <dbReference type="ARBA" id="ARBA00023002"/>
    </source>
</evidence>
<evidence type="ECO:0000256" key="1">
    <source>
        <dbReference type="ARBA" id="ARBA00011009"/>
    </source>
</evidence>
<protein>
    <recommendedName>
        <fullName evidence="11">Glycerol-3-phosphate dehydrogenase</fullName>
        <ecNumber evidence="11">1.1.1.94</ecNumber>
    </recommendedName>
</protein>
<dbReference type="InterPro" id="IPR006168">
    <property type="entry name" value="G3P_DH_NAD-dep"/>
</dbReference>
<dbReference type="GO" id="GO:0047952">
    <property type="term" value="F:glycerol-3-phosphate dehydrogenase [NAD(P)+] activity"/>
    <property type="evidence" value="ECO:0007669"/>
    <property type="project" value="UniProtKB-EC"/>
</dbReference>
<comment type="caution">
    <text evidence="14">The sequence shown here is derived from an EMBL/GenBank/DDBJ whole genome shotgun (WGS) entry which is preliminary data.</text>
</comment>
<evidence type="ECO:0000256" key="6">
    <source>
        <dbReference type="ARBA" id="ARBA00023264"/>
    </source>
</evidence>
<evidence type="ECO:0000256" key="10">
    <source>
        <dbReference type="RuleBase" id="RU000437"/>
    </source>
</evidence>
<feature type="binding site" evidence="9">
    <location>
        <position position="88"/>
    </location>
    <ligand>
        <name>NAD(+)</name>
        <dbReference type="ChEBI" id="CHEBI:57540"/>
    </ligand>
</feature>
<evidence type="ECO:0000256" key="11">
    <source>
        <dbReference type="RuleBase" id="RU000439"/>
    </source>
</evidence>
<dbReference type="GO" id="GO:0008654">
    <property type="term" value="P:phospholipid biosynthetic process"/>
    <property type="evidence" value="ECO:0007669"/>
    <property type="project" value="UniProtKB-KW"/>
</dbReference>
<organism evidence="14 15">
    <name type="scientific">Psychroflexus salis</name>
    <dbReference type="NCBI Taxonomy" id="1526574"/>
    <lineage>
        <taxon>Bacteria</taxon>
        <taxon>Pseudomonadati</taxon>
        <taxon>Bacteroidota</taxon>
        <taxon>Flavobacteriia</taxon>
        <taxon>Flavobacteriales</taxon>
        <taxon>Flavobacteriaceae</taxon>
        <taxon>Psychroflexus</taxon>
    </lineage>
</organism>
<keyword evidence="6" id="KW-1208">Phospholipid metabolism</keyword>
<dbReference type="InterPro" id="IPR013328">
    <property type="entry name" value="6PGD_dom2"/>
</dbReference>
<dbReference type="SUPFAM" id="SSF48179">
    <property type="entry name" value="6-phosphogluconate dehydrogenase C-terminal domain-like"/>
    <property type="match status" value="1"/>
</dbReference>
<evidence type="ECO:0000256" key="5">
    <source>
        <dbReference type="ARBA" id="ARBA00023209"/>
    </source>
</evidence>
<dbReference type="PANTHER" id="PTHR11728">
    <property type="entry name" value="GLYCEROL-3-PHOSPHATE DEHYDROGENASE"/>
    <property type="match status" value="1"/>
</dbReference>
<proteinExistence type="inferred from homology"/>
<sequence length="335" mass="37552">MQDQHPNISVIGGGSWATAIVKILTENLPKITWYMRNEESIAHIKSQQHNPNYLSSVEFEVEQLDLTNNINYAIQKADIVIFVVPSAFLTAELSSLTVALDDKIVFSAIKGIVPESYLIVGEHFNEKYNVPFENIGVITGPCHAEEVALERLSYLTIASATEAHALLISKYMSSEYIKCKVTEDVIGTEYAAVLKNIYAIAAGIAHGLGYGDNFQSVLMSNSIREMKRFIKKRYKMKRNINDSAYLGDLLVTGYSVFSRNRFFGNMIGKGYTVRSAQMEMNMIAEGYYAVKSAYKINEDSGKRKTKTPIINAVHKVLYEGKNPRKVFTKLADKLD</sequence>
<evidence type="ECO:0000259" key="12">
    <source>
        <dbReference type="Pfam" id="PF01210"/>
    </source>
</evidence>
<dbReference type="PIRSF" id="PIRSF000114">
    <property type="entry name" value="Glycerol-3-P_dh"/>
    <property type="match status" value="1"/>
</dbReference>
<dbReference type="GO" id="GO:0005829">
    <property type="term" value="C:cytosol"/>
    <property type="evidence" value="ECO:0007669"/>
    <property type="project" value="TreeGrafter"/>
</dbReference>
<keyword evidence="3 10" id="KW-0560">Oxidoreductase</keyword>
<dbReference type="InterPro" id="IPR006109">
    <property type="entry name" value="G3P_DH_NAD-dep_C"/>
</dbReference>
<evidence type="ECO:0000256" key="7">
    <source>
        <dbReference type="PIRSR" id="PIRSR000114-1"/>
    </source>
</evidence>
<dbReference type="GO" id="GO:0046168">
    <property type="term" value="P:glycerol-3-phosphate catabolic process"/>
    <property type="evidence" value="ECO:0007669"/>
    <property type="project" value="InterPro"/>
</dbReference>
<feature type="binding site" evidence="8">
    <location>
        <begin position="259"/>
        <end position="260"/>
    </location>
    <ligand>
        <name>substrate</name>
    </ligand>
</feature>
<dbReference type="SUPFAM" id="SSF51735">
    <property type="entry name" value="NAD(P)-binding Rossmann-fold domains"/>
    <property type="match status" value="1"/>
</dbReference>
<dbReference type="PROSITE" id="PS00957">
    <property type="entry name" value="NAD_G3PDH"/>
    <property type="match status" value="1"/>
</dbReference>
<name>A0A917E8D6_9FLAO</name>
<feature type="domain" description="Glycerol-3-phosphate dehydrogenase NAD-dependent C-terminal" evidence="13">
    <location>
        <begin position="184"/>
        <end position="327"/>
    </location>
</feature>
<dbReference type="InterPro" id="IPR036291">
    <property type="entry name" value="NAD(P)-bd_dom_sf"/>
</dbReference>
<dbReference type="Gene3D" id="3.40.50.720">
    <property type="entry name" value="NAD(P)-binding Rossmann-like Domain"/>
    <property type="match status" value="1"/>
</dbReference>
<keyword evidence="2" id="KW-0444">Lipid biosynthesis</keyword>
<keyword evidence="9 10" id="KW-0520">NAD</keyword>
<dbReference type="GO" id="GO:0005975">
    <property type="term" value="P:carbohydrate metabolic process"/>
    <property type="evidence" value="ECO:0007669"/>
    <property type="project" value="InterPro"/>
</dbReference>
<comment type="similarity">
    <text evidence="1 10">Belongs to the NAD-dependent glycerol-3-phosphate dehydrogenase family.</text>
</comment>
<dbReference type="EC" id="1.1.1.94" evidence="11"/>
<evidence type="ECO:0000256" key="2">
    <source>
        <dbReference type="ARBA" id="ARBA00022516"/>
    </source>
</evidence>
<feature type="binding site" evidence="8">
    <location>
        <position position="110"/>
    </location>
    <ligand>
        <name>substrate</name>
    </ligand>
</feature>
<dbReference type="InterPro" id="IPR011128">
    <property type="entry name" value="G3P_DH_NAD-dep_N"/>
</dbReference>
<feature type="domain" description="Glycerol-3-phosphate dehydrogenase NAD-dependent N-terminal" evidence="12">
    <location>
        <begin position="8"/>
        <end position="164"/>
    </location>
</feature>
<evidence type="ECO:0000259" key="13">
    <source>
        <dbReference type="Pfam" id="PF07479"/>
    </source>
</evidence>
<reference evidence="14 15" key="1">
    <citation type="journal article" date="2014" name="Int. J. Syst. Evol. Microbiol.">
        <title>Complete genome sequence of Corynebacterium casei LMG S-19264T (=DSM 44701T), isolated from a smear-ripened cheese.</title>
        <authorList>
            <consortium name="US DOE Joint Genome Institute (JGI-PGF)"/>
            <person name="Walter F."/>
            <person name="Albersmeier A."/>
            <person name="Kalinowski J."/>
            <person name="Ruckert C."/>
        </authorList>
    </citation>
    <scope>NUCLEOTIDE SEQUENCE [LARGE SCALE GENOMIC DNA]</scope>
    <source>
        <strain evidence="14 15">CGMCC 1.12925</strain>
    </source>
</reference>
<dbReference type="PANTHER" id="PTHR11728:SF1">
    <property type="entry name" value="GLYCEROL-3-PHOSPHATE DEHYDROGENASE [NAD(+)] 2, CHLOROPLASTIC"/>
    <property type="match status" value="1"/>
</dbReference>
<evidence type="ECO:0000256" key="8">
    <source>
        <dbReference type="PIRSR" id="PIRSR000114-2"/>
    </source>
</evidence>
<dbReference type="EMBL" id="BMGL01000007">
    <property type="protein sequence ID" value="GGE14179.1"/>
    <property type="molecule type" value="Genomic_DNA"/>
</dbReference>
<evidence type="ECO:0000313" key="14">
    <source>
        <dbReference type="EMBL" id="GGE14179.1"/>
    </source>
</evidence>
<gene>
    <name evidence="14" type="primary">gpsA</name>
    <name evidence="14" type="ORF">GCM10010831_14450</name>
</gene>
<dbReference type="AlphaFoldDB" id="A0A917E8D6"/>
<dbReference type="GO" id="GO:0051287">
    <property type="term" value="F:NAD binding"/>
    <property type="evidence" value="ECO:0007669"/>
    <property type="project" value="InterPro"/>
</dbReference>